<evidence type="ECO:0000256" key="7">
    <source>
        <dbReference type="RuleBase" id="RU000382"/>
    </source>
</evidence>
<keyword evidence="5 7" id="KW-0456">Lyase</keyword>
<dbReference type="RefSeq" id="XP_011392442.1">
    <property type="nucleotide sequence ID" value="XM_011394140.1"/>
</dbReference>
<protein>
    <recommendedName>
        <fullName evidence="10">Aromatic-L-amino-acid decarboxylase</fullName>
    </recommendedName>
</protein>
<name>A0A0D1CG70_MYCMD</name>
<dbReference type="OMA" id="NPGFNWS"/>
<dbReference type="InterPro" id="IPR015421">
    <property type="entry name" value="PyrdxlP-dep_Trfase_major"/>
</dbReference>
<organism evidence="8 9">
    <name type="scientific">Mycosarcoma maydis</name>
    <name type="common">Corn smut fungus</name>
    <name type="synonym">Ustilago maydis</name>
    <dbReference type="NCBI Taxonomy" id="5270"/>
    <lineage>
        <taxon>Eukaryota</taxon>
        <taxon>Fungi</taxon>
        <taxon>Dikarya</taxon>
        <taxon>Basidiomycota</taxon>
        <taxon>Ustilaginomycotina</taxon>
        <taxon>Ustilaginomycetes</taxon>
        <taxon>Ustilaginales</taxon>
        <taxon>Ustilaginaceae</taxon>
        <taxon>Mycosarcoma</taxon>
    </lineage>
</organism>
<dbReference type="InParanoid" id="A0A0D1CG70"/>
<dbReference type="GO" id="GO:0006520">
    <property type="term" value="P:amino acid metabolic process"/>
    <property type="evidence" value="ECO:0007669"/>
    <property type="project" value="InterPro"/>
</dbReference>
<dbReference type="GeneID" id="23565793"/>
<comment type="similarity">
    <text evidence="2 7">Belongs to the group II decarboxylase family.</text>
</comment>
<feature type="modified residue" description="N6-(pyridoxal phosphate)lysine" evidence="6">
    <location>
        <position position="370"/>
    </location>
</feature>
<dbReference type="EMBL" id="CM003160">
    <property type="protein sequence ID" value="KIS65993.1"/>
    <property type="molecule type" value="Genomic_DNA"/>
</dbReference>
<evidence type="ECO:0000256" key="6">
    <source>
        <dbReference type="PIRSR" id="PIRSR602129-50"/>
    </source>
</evidence>
<dbReference type="Gene3D" id="3.40.640.10">
    <property type="entry name" value="Type I PLP-dependent aspartate aminotransferase-like (Major domain)"/>
    <property type="match status" value="1"/>
</dbReference>
<dbReference type="Gene3D" id="1.20.1340.10">
    <property type="entry name" value="dopa decarboxylase, N-terminal domain"/>
    <property type="match status" value="1"/>
</dbReference>
<dbReference type="eggNOG" id="KOG0628">
    <property type="taxonomic scope" value="Eukaryota"/>
</dbReference>
<dbReference type="GO" id="GO:0005737">
    <property type="term" value="C:cytoplasm"/>
    <property type="evidence" value="ECO:0000318"/>
    <property type="project" value="GO_Central"/>
</dbReference>
<sequence length="568" mass="62781">MDIEGFRKAGYAAVDRICDYYASLSTLPVSSAVAPGFLSHSIPSDPPNDPEEWETIDSDYHSIIMPGITHWQHPNFYAYFPCNASFPGAIADLYCAAISNPGFNWSVSPSVTELEILMVDWVARMLGLDEQWLSTSKSGTGGGVILGSASEVALTVAIAARERCIRILADRFPMPMPTTAQTTHVDGERANEVVQGQSVYVEPEPNLALHSKSAAGAAAQVREPSTVRANTSVAQWRAKLTSQLVVYGTTQTHSIAAKAALILGLEFRALHVAAPHYSLDAATLSQALREDMQQGRIPFLLIATIGTTSSGAVDHLSEIVEVVHQYPTLWLHVDAAYAGVCLSLPELRSAMHLGAINSGKVDSFSTNLHKWGLVQFDCSPVFLRDRGHFSRALTITPEYLRTKHGDAGDVLDLRNLQISLGRRFRSLKIWFVLRSYGVSGFQQHLRSTIELAHCFETLVRQDKSRLFQIVAPPRWALVVFRLKPPHDQQDVQQSERLDSLNLLFWQQLQQLTAEFVLTQTKLPGIGICLRFVVGSPQTRLHHVESTWNRISQTALKTWAKFNDTSTAS</sequence>
<evidence type="ECO:0000256" key="1">
    <source>
        <dbReference type="ARBA" id="ARBA00001933"/>
    </source>
</evidence>
<accession>A0A0D1CG70</accession>
<dbReference type="InterPro" id="IPR015422">
    <property type="entry name" value="PyrdxlP-dep_Trfase_small"/>
</dbReference>
<comment type="cofactor">
    <cofactor evidence="1 6 7">
        <name>pyridoxal 5'-phosphate</name>
        <dbReference type="ChEBI" id="CHEBI:597326"/>
    </cofactor>
</comment>
<dbReference type="GO" id="GO:0030170">
    <property type="term" value="F:pyridoxal phosphate binding"/>
    <property type="evidence" value="ECO:0007669"/>
    <property type="project" value="InterPro"/>
</dbReference>
<gene>
    <name evidence="8" type="ORF">UMAG_06083</name>
</gene>
<dbReference type="OrthoDB" id="639767at2759"/>
<dbReference type="PANTHER" id="PTHR11999">
    <property type="entry name" value="GROUP II PYRIDOXAL-5-PHOSPHATE DECARBOXYLASE"/>
    <property type="match status" value="1"/>
</dbReference>
<evidence type="ECO:0000256" key="2">
    <source>
        <dbReference type="ARBA" id="ARBA00009533"/>
    </source>
</evidence>
<keyword evidence="3" id="KW-0210">Decarboxylase</keyword>
<dbReference type="InterPro" id="IPR010977">
    <property type="entry name" value="Aromatic_deC"/>
</dbReference>
<evidence type="ECO:0008006" key="10">
    <source>
        <dbReference type="Google" id="ProtNLM"/>
    </source>
</evidence>
<dbReference type="InterPro" id="IPR015424">
    <property type="entry name" value="PyrdxlP-dep_Trfase"/>
</dbReference>
<dbReference type="STRING" id="237631.A0A0D1CG70"/>
<evidence type="ECO:0000256" key="3">
    <source>
        <dbReference type="ARBA" id="ARBA00022793"/>
    </source>
</evidence>
<dbReference type="AlphaFoldDB" id="A0A0D1CG70"/>
<evidence type="ECO:0000256" key="5">
    <source>
        <dbReference type="ARBA" id="ARBA00023239"/>
    </source>
</evidence>
<dbReference type="VEuPathDB" id="FungiDB:UMAG_06083"/>
<keyword evidence="4 6" id="KW-0663">Pyridoxal phosphate</keyword>
<reference evidence="8 9" key="1">
    <citation type="journal article" date="2006" name="Nature">
        <title>Insights from the genome of the biotrophic fungal plant pathogen Ustilago maydis.</title>
        <authorList>
            <person name="Kamper J."/>
            <person name="Kahmann R."/>
            <person name="Bolker M."/>
            <person name="Ma L.J."/>
            <person name="Brefort T."/>
            <person name="Saville B.J."/>
            <person name="Banuett F."/>
            <person name="Kronstad J.W."/>
            <person name="Gold S.E."/>
            <person name="Muller O."/>
            <person name="Perlin M.H."/>
            <person name="Wosten H.A."/>
            <person name="de Vries R."/>
            <person name="Ruiz-Herrera J."/>
            <person name="Reynaga-Pena C.G."/>
            <person name="Snetselaar K."/>
            <person name="McCann M."/>
            <person name="Perez-Martin J."/>
            <person name="Feldbrugge M."/>
            <person name="Basse C.W."/>
            <person name="Steinberg G."/>
            <person name="Ibeas J.I."/>
            <person name="Holloman W."/>
            <person name="Guzman P."/>
            <person name="Farman M."/>
            <person name="Stajich J.E."/>
            <person name="Sentandreu R."/>
            <person name="Gonzalez-Prieto J.M."/>
            <person name="Kennell J.C."/>
            <person name="Molina L."/>
            <person name="Schirawski J."/>
            <person name="Mendoza-Mendoza A."/>
            <person name="Greilinger D."/>
            <person name="Munch K."/>
            <person name="Rossel N."/>
            <person name="Scherer M."/>
            <person name="Vranes M."/>
            <person name="Ladendorf O."/>
            <person name="Vincon V."/>
            <person name="Fuchs U."/>
            <person name="Sandrock B."/>
            <person name="Meng S."/>
            <person name="Ho E.C."/>
            <person name="Cahill M.J."/>
            <person name="Boyce K.J."/>
            <person name="Klose J."/>
            <person name="Klosterman S.J."/>
            <person name="Deelstra H.J."/>
            <person name="Ortiz-Castellanos L."/>
            <person name="Li W."/>
            <person name="Sanchez-Alonso P."/>
            <person name="Schreier P.H."/>
            <person name="Hauser-Hahn I."/>
            <person name="Vaupel M."/>
            <person name="Koopmann E."/>
            <person name="Friedrich G."/>
            <person name="Voss H."/>
            <person name="Schluter T."/>
            <person name="Margolis J."/>
            <person name="Platt D."/>
            <person name="Swimmer C."/>
            <person name="Gnirke A."/>
            <person name="Chen F."/>
            <person name="Vysotskaia V."/>
            <person name="Mannhaupt G."/>
            <person name="Guldener U."/>
            <person name="Munsterkotter M."/>
            <person name="Haase D."/>
            <person name="Oesterheld M."/>
            <person name="Mewes H.W."/>
            <person name="Mauceli E.W."/>
            <person name="DeCaprio D."/>
            <person name="Wade C.M."/>
            <person name="Butler J."/>
            <person name="Young S."/>
            <person name="Jaffe D.B."/>
            <person name="Calvo S."/>
            <person name="Nusbaum C."/>
            <person name="Galagan J."/>
            <person name="Birren B.W."/>
        </authorList>
    </citation>
    <scope>NUCLEOTIDE SEQUENCE [LARGE SCALE GENOMIC DNA]</scope>
    <source>
        <strain evidence="9">DSM 14603 / FGSC 9021 / UM521</strain>
    </source>
</reference>
<dbReference type="Proteomes" id="UP000000561">
    <property type="component" value="Chromosome 21"/>
</dbReference>
<evidence type="ECO:0000256" key="4">
    <source>
        <dbReference type="ARBA" id="ARBA00022898"/>
    </source>
</evidence>
<dbReference type="InterPro" id="IPR002129">
    <property type="entry name" value="PyrdxlP-dep_de-COase"/>
</dbReference>
<dbReference type="Gene3D" id="3.90.1150.10">
    <property type="entry name" value="Aspartate Aminotransferase, domain 1"/>
    <property type="match status" value="1"/>
</dbReference>
<dbReference type="PROSITE" id="PS00392">
    <property type="entry name" value="DDC_GAD_HDC_YDC"/>
    <property type="match status" value="1"/>
</dbReference>
<evidence type="ECO:0000313" key="8">
    <source>
        <dbReference type="EMBL" id="KIS65993.1"/>
    </source>
</evidence>
<dbReference type="KEGG" id="uma:UMAG_06083"/>
<dbReference type="PANTHER" id="PTHR11999:SF70">
    <property type="entry name" value="MIP05841P"/>
    <property type="match status" value="1"/>
</dbReference>
<dbReference type="PRINTS" id="PR00800">
    <property type="entry name" value="YHDCRBOXLASE"/>
</dbReference>
<dbReference type="Pfam" id="PF00282">
    <property type="entry name" value="Pyridoxal_deC"/>
    <property type="match status" value="2"/>
</dbReference>
<evidence type="ECO:0000313" key="9">
    <source>
        <dbReference type="Proteomes" id="UP000000561"/>
    </source>
</evidence>
<keyword evidence="9" id="KW-1185">Reference proteome</keyword>
<proteinExistence type="inferred from homology"/>
<dbReference type="GO" id="GO:0019752">
    <property type="term" value="P:carboxylic acid metabolic process"/>
    <property type="evidence" value="ECO:0007669"/>
    <property type="project" value="InterPro"/>
</dbReference>
<dbReference type="InterPro" id="IPR021115">
    <property type="entry name" value="Pyridoxal-P_BS"/>
</dbReference>
<dbReference type="SUPFAM" id="SSF53383">
    <property type="entry name" value="PLP-dependent transferases"/>
    <property type="match status" value="1"/>
</dbReference>
<dbReference type="GO" id="GO:0016831">
    <property type="term" value="F:carboxy-lyase activity"/>
    <property type="evidence" value="ECO:0000318"/>
    <property type="project" value="GO_Central"/>
</dbReference>